<evidence type="ECO:0000256" key="6">
    <source>
        <dbReference type="ARBA" id="ARBA00022737"/>
    </source>
</evidence>
<dbReference type="PANTHER" id="PTHR44998:SF1">
    <property type="entry name" value="UDP-N-ACETYLGLUCOSAMINE--PEPTIDE N-ACETYLGLUCOSAMINYLTRANSFERASE 110 KDA SUBUNIT"/>
    <property type="match status" value="1"/>
</dbReference>
<evidence type="ECO:0000256" key="3">
    <source>
        <dbReference type="ARBA" id="ARBA00011970"/>
    </source>
</evidence>
<feature type="region of interest" description="Disordered" evidence="9">
    <location>
        <begin position="15"/>
        <end position="36"/>
    </location>
</feature>
<sequence length="621" mass="67385">MSHIAKIQTRVPQELAMVSRPSGEESEGEASLGGGSGAGGLARLDAGALIGLLEERPAPEAAMLYRDWLAQPGRGIEAAPVWYNLGVALQQQGGHQEAALAFSTAFRLQPALWQGALGRGLALEGAGAREAAIDALREALLPVEARRQIHVQLARMLEEQGRLGEAIDEARAALLLAPDQPNVIQHLVHNRQRCVAWPPTALAIPAVTEEQAELNAGPLAALALVDDPLRQAAIGSDWIRRNVPDVAHLPLPPGGYHHERLRIGYLSSDFCRHAMSFLIAELLERHDRTRFEIWGYDCSPEDGSDIRDRVLAALDHHVPISALSDAEAAQRIRDDEIDILIDLNGLTKGARLPILRRKPAPMQATYLGYIGPVPLPEMDFLICDAVTIPPEMDALYQPRPLRLQGCYQANDGRMPALPHLTRAAEGLPETAFVFTCMSHHYKLTEPVWESWCRIVARVPGSVLWLIGDNPVSRAALAARWAAAGLAPERLIFAGRTDPARYRARLGLADLFLDTTPYNAGTIASDALRMGLPLVTTLGRAFVARMGASLLTAVGLDDCVAADLPQYEELAVAIALSPERHGRLRAHLAGGAWERTLGDSRDFVNRFEAALLEGYSGCMSAL</sequence>
<evidence type="ECO:0000313" key="12">
    <source>
        <dbReference type="Proteomes" id="UP000219111"/>
    </source>
</evidence>
<feature type="domain" description="O-GlcNAc transferase C-terminal" evidence="10">
    <location>
        <begin position="258"/>
        <end position="399"/>
    </location>
</feature>
<dbReference type="Gene3D" id="3.40.50.2000">
    <property type="entry name" value="Glycogen Phosphorylase B"/>
    <property type="match status" value="1"/>
</dbReference>
<dbReference type="InterPro" id="IPR011990">
    <property type="entry name" value="TPR-like_helical_dom_sf"/>
</dbReference>
<keyword evidence="7 8" id="KW-0802">TPR repeat</keyword>
<proteinExistence type="inferred from homology"/>
<evidence type="ECO:0000256" key="4">
    <source>
        <dbReference type="ARBA" id="ARBA00022676"/>
    </source>
</evidence>
<feature type="domain" description="O-GlcNAc transferase C-terminal" evidence="10">
    <location>
        <begin position="421"/>
        <end position="602"/>
    </location>
</feature>
<evidence type="ECO:0000256" key="8">
    <source>
        <dbReference type="PROSITE-ProRule" id="PRU00339"/>
    </source>
</evidence>
<evidence type="ECO:0000256" key="9">
    <source>
        <dbReference type="SAM" id="MobiDB-lite"/>
    </source>
</evidence>
<dbReference type="Pfam" id="PF13844">
    <property type="entry name" value="Glyco_transf_41"/>
    <property type="match status" value="2"/>
</dbReference>
<comment type="pathway">
    <text evidence="1">Protein modification; protein glycosylation.</text>
</comment>
<dbReference type="Gene3D" id="1.25.40.10">
    <property type="entry name" value="Tetratricopeptide repeat domain"/>
    <property type="match status" value="2"/>
</dbReference>
<keyword evidence="5 11" id="KW-0808">Transferase</keyword>
<reference evidence="12" key="1">
    <citation type="submission" date="2017-08" db="EMBL/GenBank/DDBJ databases">
        <authorList>
            <person name="Varghese N."/>
            <person name="Submissions S."/>
        </authorList>
    </citation>
    <scope>NUCLEOTIDE SEQUENCE [LARGE SCALE GENOMIC DNA]</scope>
    <source>
        <strain evidence="12">JA276</strain>
    </source>
</reference>
<dbReference type="InterPro" id="IPR019734">
    <property type="entry name" value="TPR_rpt"/>
</dbReference>
<keyword evidence="6" id="KW-0677">Repeat</keyword>
<dbReference type="Gene3D" id="3.40.50.11380">
    <property type="match status" value="1"/>
</dbReference>
<dbReference type="SUPFAM" id="SSF53756">
    <property type="entry name" value="UDP-Glycosyltransferase/glycogen phosphorylase"/>
    <property type="match status" value="1"/>
</dbReference>
<evidence type="ECO:0000256" key="1">
    <source>
        <dbReference type="ARBA" id="ARBA00004922"/>
    </source>
</evidence>
<dbReference type="PANTHER" id="PTHR44998">
    <property type="match status" value="1"/>
</dbReference>
<dbReference type="SMART" id="SM00028">
    <property type="entry name" value="TPR"/>
    <property type="match status" value="2"/>
</dbReference>
<evidence type="ECO:0000313" key="11">
    <source>
        <dbReference type="EMBL" id="SOB98653.1"/>
    </source>
</evidence>
<dbReference type="SUPFAM" id="SSF48452">
    <property type="entry name" value="TPR-like"/>
    <property type="match status" value="1"/>
</dbReference>
<evidence type="ECO:0000256" key="7">
    <source>
        <dbReference type="ARBA" id="ARBA00022803"/>
    </source>
</evidence>
<dbReference type="EMBL" id="OBMT01000002">
    <property type="protein sequence ID" value="SOB98653.1"/>
    <property type="molecule type" value="Genomic_DNA"/>
</dbReference>
<evidence type="ECO:0000256" key="5">
    <source>
        <dbReference type="ARBA" id="ARBA00022679"/>
    </source>
</evidence>
<name>A0A285RVY8_9RHOB</name>
<dbReference type="PROSITE" id="PS50005">
    <property type="entry name" value="TPR"/>
    <property type="match status" value="1"/>
</dbReference>
<keyword evidence="4" id="KW-0328">Glycosyltransferase</keyword>
<dbReference type="EC" id="2.4.1.255" evidence="3"/>
<dbReference type="Proteomes" id="UP000219111">
    <property type="component" value="Unassembled WGS sequence"/>
</dbReference>
<dbReference type="InterPro" id="IPR029489">
    <property type="entry name" value="OGT/SEC/SPY_C"/>
</dbReference>
<feature type="repeat" description="TPR" evidence="8">
    <location>
        <begin position="79"/>
        <end position="112"/>
    </location>
</feature>
<evidence type="ECO:0000256" key="2">
    <source>
        <dbReference type="ARBA" id="ARBA00005386"/>
    </source>
</evidence>
<keyword evidence="12" id="KW-1185">Reference proteome</keyword>
<comment type="similarity">
    <text evidence="2">Belongs to the glycosyltransferase 41 family. O-GlcNAc transferase subfamily.</text>
</comment>
<gene>
    <name evidence="11" type="ORF">SAMN05877831_10235</name>
</gene>
<protein>
    <recommendedName>
        <fullName evidence="3">protein O-GlcNAc transferase</fullName>
        <ecNumber evidence="3">2.4.1.255</ecNumber>
    </recommendedName>
</protein>
<evidence type="ECO:0000259" key="10">
    <source>
        <dbReference type="Pfam" id="PF13844"/>
    </source>
</evidence>
<accession>A0A285RVY8</accession>
<dbReference type="AlphaFoldDB" id="A0A285RVY8"/>
<dbReference type="GO" id="GO:0097363">
    <property type="term" value="F:protein O-acetylglucosaminyltransferase activity"/>
    <property type="evidence" value="ECO:0007669"/>
    <property type="project" value="UniProtKB-EC"/>
</dbReference>
<dbReference type="Pfam" id="PF13181">
    <property type="entry name" value="TPR_8"/>
    <property type="match status" value="1"/>
</dbReference>
<organism evidence="11 12">
    <name type="scientific">Rhodobacter maris</name>
    <dbReference type="NCBI Taxonomy" id="446682"/>
    <lineage>
        <taxon>Bacteria</taxon>
        <taxon>Pseudomonadati</taxon>
        <taxon>Pseudomonadota</taxon>
        <taxon>Alphaproteobacteria</taxon>
        <taxon>Rhodobacterales</taxon>
        <taxon>Rhodobacter group</taxon>
        <taxon>Rhodobacter</taxon>
    </lineage>
</organism>